<dbReference type="OMA" id="PHDQRKH"/>
<proteinExistence type="predicted"/>
<dbReference type="OrthoDB" id="2019579at2759"/>
<feature type="region of interest" description="Disordered" evidence="1">
    <location>
        <begin position="722"/>
        <end position="749"/>
    </location>
</feature>
<feature type="region of interest" description="Disordered" evidence="1">
    <location>
        <begin position="918"/>
        <end position="992"/>
    </location>
</feature>
<feature type="compositionally biased region" description="Basic and acidic residues" evidence="1">
    <location>
        <begin position="565"/>
        <end position="574"/>
    </location>
</feature>
<name>A0A1Y1I9F4_KLENI</name>
<feature type="region of interest" description="Disordered" evidence="1">
    <location>
        <begin position="770"/>
        <end position="802"/>
    </location>
</feature>
<feature type="compositionally biased region" description="Basic and acidic residues" evidence="1">
    <location>
        <begin position="65"/>
        <end position="85"/>
    </location>
</feature>
<feature type="region of interest" description="Disordered" evidence="1">
    <location>
        <begin position="154"/>
        <end position="178"/>
    </location>
</feature>
<organism evidence="2 3">
    <name type="scientific">Klebsormidium nitens</name>
    <name type="common">Green alga</name>
    <name type="synonym">Ulothrix nitens</name>
    <dbReference type="NCBI Taxonomy" id="105231"/>
    <lineage>
        <taxon>Eukaryota</taxon>
        <taxon>Viridiplantae</taxon>
        <taxon>Streptophyta</taxon>
        <taxon>Klebsormidiophyceae</taxon>
        <taxon>Klebsormidiales</taxon>
        <taxon>Klebsormidiaceae</taxon>
        <taxon>Klebsormidium</taxon>
    </lineage>
</organism>
<dbReference type="Proteomes" id="UP000054558">
    <property type="component" value="Unassembled WGS sequence"/>
</dbReference>
<feature type="region of interest" description="Disordered" evidence="1">
    <location>
        <begin position="63"/>
        <end position="91"/>
    </location>
</feature>
<evidence type="ECO:0000313" key="3">
    <source>
        <dbReference type="Proteomes" id="UP000054558"/>
    </source>
</evidence>
<dbReference type="PANTHER" id="PTHR36325:SF1">
    <property type="entry name" value="MYOSIN-2 HEAVY CHAIN-LIKE PROTEIN"/>
    <property type="match status" value="1"/>
</dbReference>
<feature type="compositionally biased region" description="Acidic residues" evidence="1">
    <location>
        <begin position="460"/>
        <end position="475"/>
    </location>
</feature>
<protein>
    <submittedName>
        <fullName evidence="2">Uncharacterized protein</fullName>
    </submittedName>
</protein>
<feature type="compositionally biased region" description="Polar residues" evidence="1">
    <location>
        <begin position="381"/>
        <end position="390"/>
    </location>
</feature>
<reference evidence="2 3" key="1">
    <citation type="journal article" date="2014" name="Nat. Commun.">
        <title>Klebsormidium flaccidum genome reveals primary factors for plant terrestrial adaptation.</title>
        <authorList>
            <person name="Hori K."/>
            <person name="Maruyama F."/>
            <person name="Fujisawa T."/>
            <person name="Togashi T."/>
            <person name="Yamamoto N."/>
            <person name="Seo M."/>
            <person name="Sato S."/>
            <person name="Yamada T."/>
            <person name="Mori H."/>
            <person name="Tajima N."/>
            <person name="Moriyama T."/>
            <person name="Ikeuchi M."/>
            <person name="Watanabe M."/>
            <person name="Wada H."/>
            <person name="Kobayashi K."/>
            <person name="Saito M."/>
            <person name="Masuda T."/>
            <person name="Sasaki-Sekimoto Y."/>
            <person name="Mashiguchi K."/>
            <person name="Awai K."/>
            <person name="Shimojima M."/>
            <person name="Masuda S."/>
            <person name="Iwai M."/>
            <person name="Nobusawa T."/>
            <person name="Narise T."/>
            <person name="Kondo S."/>
            <person name="Saito H."/>
            <person name="Sato R."/>
            <person name="Murakawa M."/>
            <person name="Ihara Y."/>
            <person name="Oshima-Yamada Y."/>
            <person name="Ohtaka K."/>
            <person name="Satoh M."/>
            <person name="Sonobe K."/>
            <person name="Ishii M."/>
            <person name="Ohtani R."/>
            <person name="Kanamori-Sato M."/>
            <person name="Honoki R."/>
            <person name="Miyazaki D."/>
            <person name="Mochizuki H."/>
            <person name="Umetsu J."/>
            <person name="Higashi K."/>
            <person name="Shibata D."/>
            <person name="Kamiya Y."/>
            <person name="Sato N."/>
            <person name="Nakamura Y."/>
            <person name="Tabata S."/>
            <person name="Ida S."/>
            <person name="Kurokawa K."/>
            <person name="Ohta H."/>
        </authorList>
    </citation>
    <scope>NUCLEOTIDE SEQUENCE [LARGE SCALE GENOMIC DNA]</scope>
    <source>
        <strain evidence="2 3">NIES-2285</strain>
    </source>
</reference>
<feature type="compositionally biased region" description="Acidic residues" evidence="1">
    <location>
        <begin position="154"/>
        <end position="167"/>
    </location>
</feature>
<feature type="region of interest" description="Disordered" evidence="1">
    <location>
        <begin position="1006"/>
        <end position="1031"/>
    </location>
</feature>
<gene>
    <name evidence="2" type="ORF">KFL_002290160</name>
</gene>
<feature type="compositionally biased region" description="Basic and acidic residues" evidence="1">
    <location>
        <begin position="945"/>
        <end position="964"/>
    </location>
</feature>
<feature type="region of interest" description="Disordered" evidence="1">
    <location>
        <begin position="356"/>
        <end position="602"/>
    </location>
</feature>
<dbReference type="PANTHER" id="PTHR36325">
    <property type="entry name" value="MYOSIN-2 HEAVY CHAIN-LIKE PROTEIN"/>
    <property type="match status" value="1"/>
</dbReference>
<evidence type="ECO:0000313" key="2">
    <source>
        <dbReference type="EMBL" id="GAQ85326.1"/>
    </source>
</evidence>
<evidence type="ECO:0000256" key="1">
    <source>
        <dbReference type="SAM" id="MobiDB-lite"/>
    </source>
</evidence>
<keyword evidence="3" id="KW-1185">Reference proteome</keyword>
<accession>A0A1Y1I9F4</accession>
<sequence length="1064" mass="109633">MLKAGAAGCSPSPERVPLQKVPSNLEIALAESGNNDGGYAMLTGIVNMPGQSDHFVPECVTSEAGRAEDAVSPTERADDTGDSIHDSANGVLSDGSIAEEREIVPSEAGEAARQGLGKAKRVLWLSNAQTEEGVQSEVPTRALKAGARRVECSAGEELEGGEDGAEAEQEKEPLAWFPRAKKDSFLERKIKKMQESEGPKEHLGEAFVKKMSRVEREKAAAATAAEAALAAKKAALVEVSWCRILEAASIPCDAAAVRARAAESRASETASAAAALGVVLSPAASGRPHSAAPKTAARGYRDVIFASTASEADVEREVVGAVKSALRRAELTSAGEGELPGAENGPEMTSAALEGAEEPETLAGEATGDGQQSAEAGGNGTPASPSTPVTGTVPRAAPPVDSDVSPFEKNGGVTSYIPGKSPGAKAGGEAEPRSPPKAKTGSRFGGLLMACISPRGKDNEDSEGEDSSSEEEGEDNGLLGKDALKKDGVSASGFAGEDEGLAKDGAGTWKEVPLAADFSPGSSSGRPRKAATRYSSALEASDSDDEGGHVAFSPSRSLAFASPGKVHDSAREQPEPDLEGAQKAASPGEEVTGGGTTRQGEKSVEELVEAMVGRLAGLSAEQRAAVGSVVATRGFGGFMESSPLTSRLAGITSPQKPSGLGDDFLIKRSKLEVAKDEATAAAKTATANPPKMGSFLPSLKVSEPGLDQILVKRLSKLELAKAASKAEAEKNAPANVVKKENAGQSGLAEPGLDQVLVKRMSKLEMAKAEAVAASKAESERGAPANRAKRNTAGQDGLAEPGLDQVLVKRMSKLEKAKADAAEAAKADSEQDGKVVKGRVEVTQNGTNSDFGRDLVKHVSKLERAKADAAAAAKLELSGSAGRKNGTAPGTEPELGLGQVLVKRLSKLEQAKADAVAAAQSAPATPGKPAKLIVDPNPHAGGLGDMVKRPSRLEREKEAARKAAESADDLTPTTVLSRGFKDEGLGATGEGFGQGFVKKMSRLEREKAAAQEQGLGVSAAARAERPKQDAAAWEGQGLGTLKKHMSRLEREKLAWKDAEEAAKAH</sequence>
<dbReference type="AlphaFoldDB" id="A0A1Y1I9F4"/>
<dbReference type="EMBL" id="DF237178">
    <property type="protein sequence ID" value="GAQ85326.1"/>
    <property type="molecule type" value="Genomic_DNA"/>
</dbReference>
<dbReference type="STRING" id="105231.A0A1Y1I9F4"/>